<evidence type="ECO:0000313" key="7">
    <source>
        <dbReference type="EMBL" id="SMQ50303.1"/>
    </source>
</evidence>
<name>A0A1X7RS90_ZYMT9</name>
<dbReference type="InterPro" id="IPR041679">
    <property type="entry name" value="DNA2/NAM7-like_C"/>
</dbReference>
<dbReference type="InterPro" id="IPR050534">
    <property type="entry name" value="Coronavir_polyprotein_1ab"/>
</dbReference>
<gene>
    <name evidence="7" type="ORF">ZT3D7_G5456</name>
</gene>
<dbReference type="STRING" id="1276538.A0A1X7RS90"/>
<dbReference type="InterPro" id="IPR027417">
    <property type="entry name" value="P-loop_NTPase"/>
</dbReference>
<sequence length="1117" mass="126722">MSDALSAASRTDGPAPASQDGPPRDAQSPSLVGGLQNVSISEPSASTIRLPSLYMLDAPNMNNTLLQDLTRVAKPAVPCQIVRDGTLLPPQFDDYVVTDSRYWLSCTYNKLLLAPTVLLECKFFSDSCRYATDLPYLTLVLEFHFCNFGKDGHRISSYVHTNGQLSFTSTRATCSGFNKIRDAEVHLNPAQRKIVDLLKGYTDLGPTQEVLLKLHDSCLSAKSDEPLRRVQEVRAHLPGGEKMLLPSIKSNEEFHVVRARSFDLRPYCLAANTSEEFPKRTMVPLDCGDTFSTVDEACIQLAHSASIADAEVNEAVRLWASVGHTAWLHRCGTTFVLGVMFERYPTLGNDQSRLKLPKSLEVTITTGVPKSLIGHTGHRMDEDPTRRNYHAVFRITPTEALEKHILKAGRRPRSFKVRLSPHEKSFILQNQMDTVADLRHAERWHPVLLNQRHDDIERHDTTAKAAMDHEALDHMLRTCKPWNAEQLQVIDSVISQKGISCVLGTAGTGKTTLHKALGLYYWCLGYHVLSLAPANKDANHVASQLTPQELRREFPSWDLSQFDFMRLFPGSKDIKIENMTENQARVNKVGHEGGGIVPFRELLIALDEEQKVKGTVREYSIVHTLIRTAEAGGLPAEQSRSVHMAQQWAHLKRMIAAYRLDQRTYLHYHTTADKHAYTECKAELVRRNRFMVTTTSRVRSSEMIGRPDLSNDEWKGRPAWMGRPEIIGNWFRPTEGVPHKAVVVLVDEATFDAEVNLWSGIVCDQWADAVEAGFCFGDDRQLRPPNKSADRKVQYNHYLKRLDISLPLRLKREGWPCFELKEQYRMHACIADFPNRNIYDGQLRNGPVTYKTLEQTTPGLRAVLLDIIMEYGTEGDVDPSQYRLTASDAELRLHWIEVYGQRVKDRSPWAVKEHSDVVLNQIMPQLCKYFNDKGEKTSESLMIIAAYNYQADLYKEGIRLFLGKNPKLGEDDVPRVLTIDSSMGKESCMVIFDGSCQDGDKVGFLSEDTRMAVAITRSSDVFWIVGGAMRVDGPEKWGNNLIRKYKLELDRKDQVSRFTTQWQKDCRQRAQKRRDQEKKDEEQKIQEARDAAVASRQARALPADRPQLRVEEEEFSE</sequence>
<accession>A0A1X7RS90</accession>
<organism evidence="7 8">
    <name type="scientific">Zymoseptoria tritici (strain ST99CH_3D7)</name>
    <dbReference type="NCBI Taxonomy" id="1276538"/>
    <lineage>
        <taxon>Eukaryota</taxon>
        <taxon>Fungi</taxon>
        <taxon>Dikarya</taxon>
        <taxon>Ascomycota</taxon>
        <taxon>Pezizomycotina</taxon>
        <taxon>Dothideomycetes</taxon>
        <taxon>Dothideomycetidae</taxon>
        <taxon>Mycosphaerellales</taxon>
        <taxon>Mycosphaerellaceae</taxon>
        <taxon>Zymoseptoria</taxon>
    </lineage>
</organism>
<feature type="region of interest" description="Disordered" evidence="5">
    <location>
        <begin position="1"/>
        <end position="32"/>
    </location>
</feature>
<dbReference type="GO" id="GO:0005524">
    <property type="term" value="F:ATP binding"/>
    <property type="evidence" value="ECO:0007669"/>
    <property type="project" value="UniProtKB-KW"/>
</dbReference>
<dbReference type="PANTHER" id="PTHR43788">
    <property type="entry name" value="DNA2/NAM7 HELICASE FAMILY MEMBER"/>
    <property type="match status" value="1"/>
</dbReference>
<evidence type="ECO:0000313" key="8">
    <source>
        <dbReference type="Proteomes" id="UP000215127"/>
    </source>
</evidence>
<evidence type="ECO:0000256" key="1">
    <source>
        <dbReference type="ARBA" id="ARBA00022741"/>
    </source>
</evidence>
<dbReference type="Gene3D" id="3.40.50.300">
    <property type="entry name" value="P-loop containing nucleotide triphosphate hydrolases"/>
    <property type="match status" value="2"/>
</dbReference>
<dbReference type="Pfam" id="PF13087">
    <property type="entry name" value="AAA_12"/>
    <property type="match status" value="1"/>
</dbReference>
<evidence type="ECO:0000256" key="5">
    <source>
        <dbReference type="SAM" id="MobiDB-lite"/>
    </source>
</evidence>
<dbReference type="EMBL" id="LT853695">
    <property type="protein sequence ID" value="SMQ50303.1"/>
    <property type="molecule type" value="Genomic_DNA"/>
</dbReference>
<dbReference type="Proteomes" id="UP000215127">
    <property type="component" value="Chromosome 4"/>
</dbReference>
<proteinExistence type="predicted"/>
<keyword evidence="8" id="KW-1185">Reference proteome</keyword>
<dbReference type="GO" id="GO:0016787">
    <property type="term" value="F:hydrolase activity"/>
    <property type="evidence" value="ECO:0007669"/>
    <property type="project" value="UniProtKB-KW"/>
</dbReference>
<keyword evidence="2" id="KW-0378">Hydrolase</keyword>
<evidence type="ECO:0000256" key="3">
    <source>
        <dbReference type="ARBA" id="ARBA00022806"/>
    </source>
</evidence>
<keyword evidence="1" id="KW-0547">Nucleotide-binding</keyword>
<evidence type="ECO:0000259" key="6">
    <source>
        <dbReference type="Pfam" id="PF13087"/>
    </source>
</evidence>
<dbReference type="SUPFAM" id="SSF52540">
    <property type="entry name" value="P-loop containing nucleoside triphosphate hydrolases"/>
    <property type="match status" value="1"/>
</dbReference>
<dbReference type="Pfam" id="PF13604">
    <property type="entry name" value="AAA_30"/>
    <property type="match status" value="1"/>
</dbReference>
<keyword evidence="4" id="KW-0067">ATP-binding</keyword>
<evidence type="ECO:0000256" key="2">
    <source>
        <dbReference type="ARBA" id="ARBA00022801"/>
    </source>
</evidence>
<feature type="domain" description="DNA2/NAM7 helicase-like C-terminal" evidence="6">
    <location>
        <begin position="803"/>
        <end position="1027"/>
    </location>
</feature>
<reference evidence="7 8" key="1">
    <citation type="submission" date="2016-06" db="EMBL/GenBank/DDBJ databases">
        <authorList>
            <person name="Kjaerup R.B."/>
            <person name="Dalgaard T.S."/>
            <person name="Juul-Madsen H.R."/>
        </authorList>
    </citation>
    <scope>NUCLEOTIDE SEQUENCE [LARGE SCALE GENOMIC DNA]</scope>
</reference>
<feature type="region of interest" description="Disordered" evidence="5">
    <location>
        <begin position="1068"/>
        <end position="1117"/>
    </location>
</feature>
<dbReference type="GO" id="GO:0043139">
    <property type="term" value="F:5'-3' DNA helicase activity"/>
    <property type="evidence" value="ECO:0007669"/>
    <property type="project" value="TreeGrafter"/>
</dbReference>
<dbReference type="AlphaFoldDB" id="A0A1X7RS90"/>
<evidence type="ECO:0000256" key="4">
    <source>
        <dbReference type="ARBA" id="ARBA00022840"/>
    </source>
</evidence>
<dbReference type="PANTHER" id="PTHR43788:SF8">
    <property type="entry name" value="DNA-BINDING PROTEIN SMUBP-2"/>
    <property type="match status" value="1"/>
</dbReference>
<keyword evidence="3" id="KW-0347">Helicase</keyword>
<feature type="compositionally biased region" description="Basic and acidic residues" evidence="5">
    <location>
        <begin position="1068"/>
        <end position="1090"/>
    </location>
</feature>
<protein>
    <recommendedName>
        <fullName evidence="6">DNA2/NAM7 helicase-like C-terminal domain-containing protein</fullName>
    </recommendedName>
</protein>